<comment type="caution">
    <text evidence="1">The sequence shown here is derived from an EMBL/GenBank/DDBJ whole genome shotgun (WGS) entry which is preliminary data.</text>
</comment>
<sequence length="90" mass="10034">MLADISTRLSRLDPLSLAGLMLDSRTKSLEGPVFHIQSDNGIKTVLAPEYANEIRAHDASRFGRAFTLEFHSDIHGFEPFNQLASSDEIF</sequence>
<organism evidence="1 2">
    <name type="scientific">Aspergillus udagawae</name>
    <dbReference type="NCBI Taxonomy" id="91492"/>
    <lineage>
        <taxon>Eukaryota</taxon>
        <taxon>Fungi</taxon>
        <taxon>Dikarya</taxon>
        <taxon>Ascomycota</taxon>
        <taxon>Pezizomycotina</taxon>
        <taxon>Eurotiomycetes</taxon>
        <taxon>Eurotiomycetidae</taxon>
        <taxon>Eurotiales</taxon>
        <taxon>Aspergillaceae</taxon>
        <taxon>Aspergillus</taxon>
        <taxon>Aspergillus subgen. Fumigati</taxon>
    </lineage>
</organism>
<dbReference type="Proteomes" id="UP000465221">
    <property type="component" value="Unassembled WGS sequence"/>
</dbReference>
<name>A0A8H3RKB0_9EURO</name>
<reference evidence="1 2" key="1">
    <citation type="submission" date="2020-01" db="EMBL/GenBank/DDBJ databases">
        <title>Draft genome sequence of Aspergillus udagawae IFM 46972.</title>
        <authorList>
            <person name="Takahashi H."/>
            <person name="Yaguchi T."/>
        </authorList>
    </citation>
    <scope>NUCLEOTIDE SEQUENCE [LARGE SCALE GENOMIC DNA]</scope>
    <source>
        <strain evidence="1 2">IFM 46972</strain>
    </source>
</reference>
<evidence type="ECO:0000313" key="1">
    <source>
        <dbReference type="EMBL" id="GFF28176.1"/>
    </source>
</evidence>
<protein>
    <submittedName>
        <fullName evidence="1">Uncharacterized protein</fullName>
    </submittedName>
</protein>
<gene>
    <name evidence="1" type="ORF">IFM46972_02277</name>
</gene>
<accession>A0A8H3RKB0</accession>
<proteinExistence type="predicted"/>
<dbReference type="EMBL" id="BLKC01000011">
    <property type="protein sequence ID" value="GFF28176.1"/>
    <property type="molecule type" value="Genomic_DNA"/>
</dbReference>
<evidence type="ECO:0000313" key="2">
    <source>
        <dbReference type="Proteomes" id="UP000465221"/>
    </source>
</evidence>
<dbReference type="AlphaFoldDB" id="A0A8H3RKB0"/>